<feature type="binding site" evidence="8">
    <location>
        <begin position="142"/>
        <end position="146"/>
    </location>
    <ligand>
        <name>substrate</name>
    </ligand>
</feature>
<evidence type="ECO:0000256" key="1">
    <source>
        <dbReference type="ARBA" id="ARBA00022490"/>
    </source>
</evidence>
<dbReference type="GO" id="GO:0002949">
    <property type="term" value="P:tRNA threonylcarbamoyladenosine modification"/>
    <property type="evidence" value="ECO:0007669"/>
    <property type="project" value="UniProtKB-UniRule"/>
</dbReference>
<feature type="binding site" evidence="8">
    <location>
        <position position="111"/>
    </location>
    <ligand>
        <name>Fe cation</name>
        <dbReference type="ChEBI" id="CHEBI:24875"/>
    </ligand>
</feature>
<dbReference type="PROSITE" id="PS01016">
    <property type="entry name" value="GLYCOPROTEASE"/>
    <property type="match status" value="1"/>
</dbReference>
<keyword evidence="6 8" id="KW-0012">Acyltransferase</keyword>
<evidence type="ECO:0000256" key="7">
    <source>
        <dbReference type="ARBA" id="ARBA00048117"/>
    </source>
</evidence>
<evidence type="ECO:0000259" key="9">
    <source>
        <dbReference type="Pfam" id="PF00814"/>
    </source>
</evidence>
<dbReference type="PRINTS" id="PR00789">
    <property type="entry name" value="OSIALOPTASE"/>
</dbReference>
<dbReference type="PANTHER" id="PTHR11735">
    <property type="entry name" value="TRNA N6-ADENOSINE THREONYLCARBAMOYLTRANSFERASE"/>
    <property type="match status" value="1"/>
</dbReference>
<evidence type="ECO:0000256" key="4">
    <source>
        <dbReference type="ARBA" id="ARBA00022723"/>
    </source>
</evidence>
<dbReference type="GO" id="GO:0061711">
    <property type="term" value="F:tRNA N(6)-L-threonylcarbamoyladenine synthase activity"/>
    <property type="evidence" value="ECO:0007669"/>
    <property type="project" value="UniProtKB-EC"/>
</dbReference>
<dbReference type="Gene3D" id="3.30.420.40">
    <property type="match status" value="2"/>
</dbReference>
<dbReference type="PANTHER" id="PTHR11735:SF6">
    <property type="entry name" value="TRNA N6-ADENOSINE THREONYLCARBAMOYLTRANSFERASE, MITOCHONDRIAL"/>
    <property type="match status" value="1"/>
</dbReference>
<reference evidence="10 11" key="1">
    <citation type="journal article" date="2016" name="Nat. Commun.">
        <title>Thousands of microbial genomes shed light on interconnected biogeochemical processes in an aquifer system.</title>
        <authorList>
            <person name="Anantharaman K."/>
            <person name="Brown C.T."/>
            <person name="Hug L.A."/>
            <person name="Sharon I."/>
            <person name="Castelle C.J."/>
            <person name="Probst A.J."/>
            <person name="Thomas B.C."/>
            <person name="Singh A."/>
            <person name="Wilkins M.J."/>
            <person name="Karaoz U."/>
            <person name="Brodie E.L."/>
            <person name="Williams K.H."/>
            <person name="Hubbard S.S."/>
            <person name="Banfield J.F."/>
        </authorList>
    </citation>
    <scope>NUCLEOTIDE SEQUENCE [LARGE SCALE GENOMIC DNA]</scope>
</reference>
<dbReference type="SUPFAM" id="SSF53067">
    <property type="entry name" value="Actin-like ATPase domain"/>
    <property type="match status" value="1"/>
</dbReference>
<dbReference type="STRING" id="1797711.A2870_04195"/>
<dbReference type="FunFam" id="3.30.420.40:FF:000040">
    <property type="entry name" value="tRNA N6-adenosine threonylcarbamoyltransferase"/>
    <property type="match status" value="1"/>
</dbReference>
<dbReference type="NCBIfam" id="TIGR00329">
    <property type="entry name" value="gcp_kae1"/>
    <property type="match status" value="1"/>
</dbReference>
<evidence type="ECO:0000256" key="6">
    <source>
        <dbReference type="ARBA" id="ARBA00023315"/>
    </source>
</evidence>
<evidence type="ECO:0000313" key="11">
    <source>
        <dbReference type="Proteomes" id="UP000179102"/>
    </source>
</evidence>
<keyword evidence="3 8" id="KW-0819">tRNA processing</keyword>
<dbReference type="Pfam" id="PF00814">
    <property type="entry name" value="TsaD"/>
    <property type="match status" value="1"/>
</dbReference>
<dbReference type="InterPro" id="IPR043129">
    <property type="entry name" value="ATPase_NBD"/>
</dbReference>
<evidence type="ECO:0000313" key="10">
    <source>
        <dbReference type="EMBL" id="OGD87522.1"/>
    </source>
</evidence>
<keyword evidence="1 8" id="KW-0963">Cytoplasm</keyword>
<evidence type="ECO:0000256" key="2">
    <source>
        <dbReference type="ARBA" id="ARBA00022679"/>
    </source>
</evidence>
<feature type="domain" description="Gcp-like" evidence="9">
    <location>
        <begin position="23"/>
        <end position="321"/>
    </location>
</feature>
<dbReference type="NCBIfam" id="TIGR03723">
    <property type="entry name" value="T6A_TsaD_YgjD"/>
    <property type="match status" value="1"/>
</dbReference>
<feature type="binding site" evidence="8">
    <location>
        <position position="188"/>
    </location>
    <ligand>
        <name>substrate</name>
    </ligand>
</feature>
<accession>A0A1F5G6M7</accession>
<dbReference type="EMBL" id="MFAZ01000012">
    <property type="protein sequence ID" value="OGD87522.1"/>
    <property type="molecule type" value="Genomic_DNA"/>
</dbReference>
<keyword evidence="5 8" id="KW-0408">Iron</keyword>
<dbReference type="InterPro" id="IPR017861">
    <property type="entry name" value="KAE1/TsaD"/>
</dbReference>
<dbReference type="GO" id="GO:0005737">
    <property type="term" value="C:cytoplasm"/>
    <property type="evidence" value="ECO:0007669"/>
    <property type="project" value="UniProtKB-SubCell"/>
</dbReference>
<comment type="cofactor">
    <cofactor evidence="8">
        <name>Fe(2+)</name>
        <dbReference type="ChEBI" id="CHEBI:29033"/>
    </cofactor>
    <text evidence="8">Binds 1 Fe(2+) ion per subunit.</text>
</comment>
<gene>
    <name evidence="8" type="primary">tsaD</name>
    <name evidence="10" type="ORF">A2870_04195</name>
</gene>
<evidence type="ECO:0000256" key="5">
    <source>
        <dbReference type="ARBA" id="ARBA00023004"/>
    </source>
</evidence>
<feature type="binding site" evidence="8">
    <location>
        <position position="287"/>
    </location>
    <ligand>
        <name>substrate</name>
    </ligand>
</feature>
<dbReference type="EC" id="2.3.1.234" evidence="8"/>
<comment type="similarity">
    <text evidence="8">Belongs to the KAE1 / TsaD family.</text>
</comment>
<keyword evidence="4 8" id="KW-0479">Metal-binding</keyword>
<name>A0A1F5G6M7_9BACT</name>
<keyword evidence="2 8" id="KW-0808">Transferase</keyword>
<organism evidence="10 11">
    <name type="scientific">Candidatus Curtissbacteria bacterium RIFCSPHIGHO2_01_FULL_41_11</name>
    <dbReference type="NCBI Taxonomy" id="1797711"/>
    <lineage>
        <taxon>Bacteria</taxon>
        <taxon>Candidatus Curtissiibacteriota</taxon>
    </lineage>
</organism>
<sequence length="344" mass="37381">MIILGIESTCDETGVGIVRNGREILGNVVASSSEMHKAYGGIVPEVAAREQVKAIIPTVDRAFSESGLEMQDVDAIAVSYGPGLIGSLLIGVETAKTLALVFNKPLVAVNHLVAHVYANWINNEKLDTGNFKLPEFPLIALIVSGGHTDLILMKDHNKFQWLGGTLDDACGEAFDKVARVLGFSYPGGPEIEKIASNFQTGNWKLETRNVKFPRPMIAEDNFDFSFSGLKTAVVNLVSRNKFPENRYPEVAYEFQNAVCDVLVKKTLRAAEKYKVKYVVVGGGVAANAALENALVSEGRKNNLQVLFPGKNLSVDNGAMIATAAYWQKRFVNPLSISANPGLYF</sequence>
<comment type="catalytic activity">
    <reaction evidence="7 8">
        <text>L-threonylcarbamoyladenylate + adenosine(37) in tRNA = N(6)-L-threonylcarbamoyladenosine(37) in tRNA + AMP + H(+)</text>
        <dbReference type="Rhea" id="RHEA:37059"/>
        <dbReference type="Rhea" id="RHEA-COMP:10162"/>
        <dbReference type="Rhea" id="RHEA-COMP:10163"/>
        <dbReference type="ChEBI" id="CHEBI:15378"/>
        <dbReference type="ChEBI" id="CHEBI:73682"/>
        <dbReference type="ChEBI" id="CHEBI:74411"/>
        <dbReference type="ChEBI" id="CHEBI:74418"/>
        <dbReference type="ChEBI" id="CHEBI:456215"/>
        <dbReference type="EC" id="2.3.1.234"/>
    </reaction>
</comment>
<dbReference type="Proteomes" id="UP000179102">
    <property type="component" value="Unassembled WGS sequence"/>
</dbReference>
<feature type="binding site" evidence="8">
    <location>
        <position position="192"/>
    </location>
    <ligand>
        <name>substrate</name>
    </ligand>
</feature>
<dbReference type="InterPro" id="IPR000905">
    <property type="entry name" value="Gcp-like_dom"/>
</dbReference>
<dbReference type="FunFam" id="3.30.420.40:FF:000012">
    <property type="entry name" value="tRNA N6-adenosine threonylcarbamoyltransferase"/>
    <property type="match status" value="1"/>
</dbReference>
<dbReference type="AlphaFoldDB" id="A0A1F5G6M7"/>
<protein>
    <recommendedName>
        <fullName evidence="8">tRNA N6-adenosine threonylcarbamoyltransferase</fullName>
        <ecNumber evidence="8">2.3.1.234</ecNumber>
    </recommendedName>
    <alternativeName>
        <fullName evidence="8">N6-L-threonylcarbamoyladenine synthase</fullName>
        <shortName evidence="8">t(6)A synthase</shortName>
    </alternativeName>
    <alternativeName>
        <fullName evidence="8">t(6)A37 threonylcarbamoyladenosine biosynthesis protein TsaD</fullName>
    </alternativeName>
    <alternativeName>
        <fullName evidence="8">tRNA threonylcarbamoyladenosine biosynthesis protein TsaD</fullName>
    </alternativeName>
</protein>
<dbReference type="HAMAP" id="MF_01445">
    <property type="entry name" value="TsaD"/>
    <property type="match status" value="1"/>
</dbReference>
<dbReference type="InterPro" id="IPR017860">
    <property type="entry name" value="Peptidase_M22_CS"/>
</dbReference>
<evidence type="ECO:0000256" key="3">
    <source>
        <dbReference type="ARBA" id="ARBA00022694"/>
    </source>
</evidence>
<evidence type="ECO:0000256" key="8">
    <source>
        <dbReference type="HAMAP-Rule" id="MF_01445"/>
    </source>
</evidence>
<comment type="function">
    <text evidence="8">Required for the formation of a threonylcarbamoyl group on adenosine at position 37 (t(6)A37) in tRNAs that read codons beginning with adenine. Is involved in the transfer of the threonylcarbamoyl moiety of threonylcarbamoyl-AMP (TC-AMP) to the N6 group of A37, together with TsaE and TsaB. TsaD likely plays a direct catalytic role in this reaction.</text>
</comment>
<feature type="binding site" evidence="8">
    <location>
        <position position="115"/>
    </location>
    <ligand>
        <name>Fe cation</name>
        <dbReference type="ChEBI" id="CHEBI:24875"/>
    </ligand>
</feature>
<dbReference type="InterPro" id="IPR022450">
    <property type="entry name" value="TsaD"/>
</dbReference>
<feature type="binding site" evidence="8">
    <location>
        <position position="315"/>
    </location>
    <ligand>
        <name>Fe cation</name>
        <dbReference type="ChEBI" id="CHEBI:24875"/>
    </ligand>
</feature>
<dbReference type="GO" id="GO:0005506">
    <property type="term" value="F:iron ion binding"/>
    <property type="evidence" value="ECO:0007669"/>
    <property type="project" value="UniProtKB-UniRule"/>
</dbReference>
<proteinExistence type="inferred from homology"/>
<comment type="caution">
    <text evidence="10">The sequence shown here is derived from an EMBL/GenBank/DDBJ whole genome shotgun (WGS) entry which is preliminary data.</text>
</comment>
<dbReference type="CDD" id="cd24133">
    <property type="entry name" value="ASKHA_NBD_TsaD_bac"/>
    <property type="match status" value="1"/>
</dbReference>
<comment type="subcellular location">
    <subcellularLocation>
        <location evidence="8">Cytoplasm</location>
    </subcellularLocation>
</comment>
<feature type="binding site" evidence="8">
    <location>
        <position position="175"/>
    </location>
    <ligand>
        <name>substrate</name>
    </ligand>
</feature>